<dbReference type="Proteomes" id="UP000324159">
    <property type="component" value="Unassembled WGS sequence"/>
</dbReference>
<dbReference type="OrthoDB" id="9797308at2"/>
<feature type="transmembrane region" description="Helical" evidence="1">
    <location>
        <begin position="21"/>
        <end position="41"/>
    </location>
</feature>
<feature type="transmembrane region" description="Helical" evidence="1">
    <location>
        <begin position="284"/>
        <end position="302"/>
    </location>
</feature>
<keyword evidence="1" id="KW-1133">Transmembrane helix</keyword>
<keyword evidence="3" id="KW-1185">Reference proteome</keyword>
<proteinExistence type="predicted"/>
<evidence type="ECO:0000256" key="1">
    <source>
        <dbReference type="SAM" id="Phobius"/>
    </source>
</evidence>
<dbReference type="EMBL" id="VNIB01000004">
    <property type="protein sequence ID" value="TYO99064.1"/>
    <property type="molecule type" value="Genomic_DNA"/>
</dbReference>
<feature type="transmembrane region" description="Helical" evidence="1">
    <location>
        <begin position="91"/>
        <end position="109"/>
    </location>
</feature>
<evidence type="ECO:0000313" key="2">
    <source>
        <dbReference type="EMBL" id="TYO99064.1"/>
    </source>
</evidence>
<feature type="transmembrane region" description="Helical" evidence="1">
    <location>
        <begin position="253"/>
        <end position="278"/>
    </location>
</feature>
<feature type="transmembrane region" description="Helical" evidence="1">
    <location>
        <begin position="177"/>
        <end position="195"/>
    </location>
</feature>
<reference evidence="2 3" key="1">
    <citation type="submission" date="2019-07" db="EMBL/GenBank/DDBJ databases">
        <title>Genomic Encyclopedia of Type Strains, Phase IV (KMG-IV): sequencing the most valuable type-strain genomes for metagenomic binning, comparative biology and taxonomic classification.</title>
        <authorList>
            <person name="Goeker M."/>
        </authorList>
    </citation>
    <scope>NUCLEOTIDE SEQUENCE [LARGE SCALE GENOMIC DNA]</scope>
    <source>
        <strain evidence="2 3">SS015</strain>
    </source>
</reference>
<accession>A0A5D3WLP7</accession>
<feature type="transmembrane region" description="Helical" evidence="1">
    <location>
        <begin position="215"/>
        <end position="241"/>
    </location>
</feature>
<gene>
    <name evidence="2" type="ORF">EDC39_104188</name>
</gene>
<name>A0A5D3WLP7_9BACT</name>
<evidence type="ECO:0000313" key="3">
    <source>
        <dbReference type="Proteomes" id="UP000324159"/>
    </source>
</evidence>
<keyword evidence="1" id="KW-0812">Transmembrane</keyword>
<comment type="caution">
    <text evidence="2">The sequence shown here is derived from an EMBL/GenBank/DDBJ whole genome shotgun (WGS) entry which is preliminary data.</text>
</comment>
<sequence>MKPLIQVNEIVRDGVRLYLELLKVMVPVMVLVRVAVELGAIELTGRLVAPVMGLVGLPGEMGFVWVTAMLVNIYAGAAALLTLLPTVPLTVAQATVLGAMILIAHSLPVEQRIAQKAGAGFLFTLVLRLIAALVYGVILNLIYAGFESMQQPSRVVFLHLTPPASGWGEWLVASVRSLWSIFWIILTLLTGLRLLDRFGVTAWIARLLQPVLRLMGIGTTATSMTVTGSLLGISFGGALILQDVRSGMVSARDVFLSLCFMCICHSLIEDTLFVMAVGGHWSGLLGRFLFALILTGLLARLVQRLPTRTVERFLFGRSVRSAGSGAG</sequence>
<feature type="transmembrane region" description="Helical" evidence="1">
    <location>
        <begin position="121"/>
        <end position="144"/>
    </location>
</feature>
<keyword evidence="1" id="KW-0472">Membrane</keyword>
<evidence type="ECO:0008006" key="4">
    <source>
        <dbReference type="Google" id="ProtNLM"/>
    </source>
</evidence>
<organism evidence="2 3">
    <name type="scientific">Geothermobacter ehrlichii</name>
    <dbReference type="NCBI Taxonomy" id="213224"/>
    <lineage>
        <taxon>Bacteria</taxon>
        <taxon>Pseudomonadati</taxon>
        <taxon>Thermodesulfobacteriota</taxon>
        <taxon>Desulfuromonadia</taxon>
        <taxon>Desulfuromonadales</taxon>
        <taxon>Geothermobacteraceae</taxon>
        <taxon>Geothermobacter</taxon>
    </lineage>
</organism>
<feature type="transmembrane region" description="Helical" evidence="1">
    <location>
        <begin position="61"/>
        <end position="84"/>
    </location>
</feature>
<dbReference type="AlphaFoldDB" id="A0A5D3WLP7"/>
<dbReference type="RefSeq" id="WP_148895527.1">
    <property type="nucleotide sequence ID" value="NZ_VNIB01000004.1"/>
</dbReference>
<protein>
    <recommendedName>
        <fullName evidence="4">Nucleoside recognition protein</fullName>
    </recommendedName>
</protein>